<reference evidence="3 4" key="1">
    <citation type="submission" date="2017-03" db="EMBL/GenBank/DDBJ databases">
        <authorList>
            <person name="Afonso C.L."/>
            <person name="Miller P.J."/>
            <person name="Scott M.A."/>
            <person name="Spackman E."/>
            <person name="Goraichik I."/>
            <person name="Dimitrov K.M."/>
            <person name="Suarez D.L."/>
            <person name="Swayne D.E."/>
        </authorList>
    </citation>
    <scope>NUCLEOTIDE SEQUENCE [LARGE SCALE GENOMIC DNA]</scope>
    <source>
        <strain evidence="3 4">CECT 7023</strain>
    </source>
</reference>
<feature type="domain" description="DUF883" evidence="2">
    <location>
        <begin position="23"/>
        <end position="73"/>
    </location>
</feature>
<feature type="region of interest" description="Disordered" evidence="1">
    <location>
        <begin position="1"/>
        <end position="23"/>
    </location>
</feature>
<protein>
    <recommendedName>
        <fullName evidence="2">DUF883 domain-containing protein</fullName>
    </recommendedName>
</protein>
<evidence type="ECO:0000313" key="4">
    <source>
        <dbReference type="Proteomes" id="UP000193900"/>
    </source>
</evidence>
<name>A0A1Y5SJQ1_9RHOB</name>
<dbReference type="AlphaFoldDB" id="A0A1Y5SJQ1"/>
<dbReference type="EMBL" id="FWFZ01000006">
    <property type="protein sequence ID" value="SLN39443.1"/>
    <property type="molecule type" value="Genomic_DNA"/>
</dbReference>
<organism evidence="3 4">
    <name type="scientific">Roseisalinus antarcticus</name>
    <dbReference type="NCBI Taxonomy" id="254357"/>
    <lineage>
        <taxon>Bacteria</taxon>
        <taxon>Pseudomonadati</taxon>
        <taxon>Pseudomonadota</taxon>
        <taxon>Alphaproteobacteria</taxon>
        <taxon>Rhodobacterales</taxon>
        <taxon>Roseobacteraceae</taxon>
        <taxon>Roseisalinus</taxon>
    </lineage>
</organism>
<dbReference type="RefSeq" id="WP_159458456.1">
    <property type="nucleotide sequence ID" value="NZ_FWFZ01000006.1"/>
</dbReference>
<dbReference type="Pfam" id="PF05957">
    <property type="entry name" value="DUF883"/>
    <property type="match status" value="1"/>
</dbReference>
<evidence type="ECO:0000313" key="3">
    <source>
        <dbReference type="EMBL" id="SLN39443.1"/>
    </source>
</evidence>
<keyword evidence="4" id="KW-1185">Reference proteome</keyword>
<accession>A0A1Y5SJQ1</accession>
<dbReference type="OrthoDB" id="7873878at2"/>
<sequence>MATETSTAQKRSRNGSGGDASLEDISAEMEILRADLRSLTEAMGNYGSARARDARDNVQDRANQAGERIRDGAADLRTDMERYGHQAEDLVRHQPGMALGAAAGLGFLMGLFASRR</sequence>
<dbReference type="Proteomes" id="UP000193900">
    <property type="component" value="Unassembled WGS sequence"/>
</dbReference>
<gene>
    <name evidence="3" type="ORF">ROA7023_01510</name>
</gene>
<evidence type="ECO:0000256" key="1">
    <source>
        <dbReference type="SAM" id="MobiDB-lite"/>
    </source>
</evidence>
<evidence type="ECO:0000259" key="2">
    <source>
        <dbReference type="Pfam" id="PF05957"/>
    </source>
</evidence>
<proteinExistence type="predicted"/>
<dbReference type="InterPro" id="IPR043604">
    <property type="entry name" value="DUF883_N"/>
</dbReference>